<dbReference type="SUPFAM" id="SSF56672">
    <property type="entry name" value="DNA/RNA polymerases"/>
    <property type="match status" value="1"/>
</dbReference>
<dbReference type="Gene3D" id="3.30.70.270">
    <property type="match status" value="2"/>
</dbReference>
<evidence type="ECO:0000256" key="1">
    <source>
        <dbReference type="ARBA" id="ARBA00023268"/>
    </source>
</evidence>
<reference evidence="3" key="1">
    <citation type="submission" date="2023-08" db="EMBL/GenBank/DDBJ databases">
        <title>A de novo genome assembly of Solanum verrucosum Schlechtendal, a Mexican diploid species geographically isolated from the other diploid A-genome species in potato relatives.</title>
        <authorList>
            <person name="Hosaka K."/>
        </authorList>
    </citation>
    <scope>NUCLEOTIDE SEQUENCE</scope>
    <source>
        <tissue evidence="3">Young leaves</tissue>
    </source>
</reference>
<dbReference type="FunFam" id="3.30.70.270:FF:000020">
    <property type="entry name" value="Transposon Tf2-6 polyprotein-like Protein"/>
    <property type="match status" value="1"/>
</dbReference>
<dbReference type="PANTHER" id="PTHR37984">
    <property type="entry name" value="PROTEIN CBG26694"/>
    <property type="match status" value="1"/>
</dbReference>
<proteinExistence type="predicted"/>
<dbReference type="Gene3D" id="3.10.10.10">
    <property type="entry name" value="HIV Type 1 Reverse Transcriptase, subunit A, domain 1"/>
    <property type="match status" value="2"/>
</dbReference>
<accession>A0AAF0UH82</accession>
<dbReference type="Proteomes" id="UP001234989">
    <property type="component" value="Chromosome 9"/>
</dbReference>
<feature type="domain" description="Reverse transcriptase/retrotransposon-derived protein RNase H-like" evidence="2">
    <location>
        <begin position="204"/>
        <end position="294"/>
    </location>
</feature>
<protein>
    <recommendedName>
        <fullName evidence="2">Reverse transcriptase/retrotransposon-derived protein RNase H-like domain-containing protein</fullName>
    </recommendedName>
</protein>
<name>A0AAF0UH82_SOLVR</name>
<dbReference type="GO" id="GO:0003824">
    <property type="term" value="F:catalytic activity"/>
    <property type="evidence" value="ECO:0007669"/>
    <property type="project" value="UniProtKB-KW"/>
</dbReference>
<keyword evidence="1" id="KW-0511">Multifunctional enzyme</keyword>
<dbReference type="InterPro" id="IPR050951">
    <property type="entry name" value="Retrovirus_Pol_polyprotein"/>
</dbReference>
<dbReference type="Pfam" id="PF17919">
    <property type="entry name" value="RT_RNaseH_2"/>
    <property type="match status" value="1"/>
</dbReference>
<dbReference type="CDD" id="cd01647">
    <property type="entry name" value="RT_LTR"/>
    <property type="match status" value="1"/>
</dbReference>
<evidence type="ECO:0000259" key="2">
    <source>
        <dbReference type="Pfam" id="PF17919"/>
    </source>
</evidence>
<sequence length="317" mass="36655">MFKEVFLTDLSGTPPDRDIDFCIDLELGTHPISIPPYRIAPTELRELKIQIKELLDKCFILLSTSTLGAPVLFVKKKDDDLFNQLLGASVFSKIDLRSGYHQLKNVPKTVFRTRYGHYEFLVMSFRLTNAPATFMSLMNVSKEGVIVDPQKIEAVKNWVWPCSVTEVRSFVGLSNYYQLFVKNVASTSMHFTRMTQKEVPFELTDKCEESFKIFKTLLTSTPILTFLVEGKDFIVYCDATHFGLGVVLMKDKKVISYSSRHLKIHQRNYPTQDLELAVVVFALNIWRHYLYLVKCEVFIDHCSLEHVFTQKDLNLRQ</sequence>
<gene>
    <name evidence="3" type="ORF">MTR67_038861</name>
</gene>
<dbReference type="PANTHER" id="PTHR37984:SF5">
    <property type="entry name" value="PROTEIN NYNRIN-LIKE"/>
    <property type="match status" value="1"/>
</dbReference>
<evidence type="ECO:0000313" key="4">
    <source>
        <dbReference type="Proteomes" id="UP001234989"/>
    </source>
</evidence>
<dbReference type="InterPro" id="IPR043502">
    <property type="entry name" value="DNA/RNA_pol_sf"/>
</dbReference>
<dbReference type="AlphaFoldDB" id="A0AAF0UH82"/>
<dbReference type="EMBL" id="CP133620">
    <property type="protein sequence ID" value="WMV45476.1"/>
    <property type="molecule type" value="Genomic_DNA"/>
</dbReference>
<dbReference type="InterPro" id="IPR043128">
    <property type="entry name" value="Rev_trsase/Diguanyl_cyclase"/>
</dbReference>
<evidence type="ECO:0000313" key="3">
    <source>
        <dbReference type="EMBL" id="WMV45476.1"/>
    </source>
</evidence>
<organism evidence="3 4">
    <name type="scientific">Solanum verrucosum</name>
    <dbReference type="NCBI Taxonomy" id="315347"/>
    <lineage>
        <taxon>Eukaryota</taxon>
        <taxon>Viridiplantae</taxon>
        <taxon>Streptophyta</taxon>
        <taxon>Embryophyta</taxon>
        <taxon>Tracheophyta</taxon>
        <taxon>Spermatophyta</taxon>
        <taxon>Magnoliopsida</taxon>
        <taxon>eudicotyledons</taxon>
        <taxon>Gunneridae</taxon>
        <taxon>Pentapetalae</taxon>
        <taxon>asterids</taxon>
        <taxon>lamiids</taxon>
        <taxon>Solanales</taxon>
        <taxon>Solanaceae</taxon>
        <taxon>Solanoideae</taxon>
        <taxon>Solaneae</taxon>
        <taxon>Solanum</taxon>
    </lineage>
</organism>
<keyword evidence="4" id="KW-1185">Reference proteome</keyword>
<dbReference type="InterPro" id="IPR041577">
    <property type="entry name" value="RT_RNaseH_2"/>
</dbReference>